<dbReference type="PANTHER" id="PTHR35245:SF2">
    <property type="entry name" value="DISINTEGRIN DOMAIN-CONTAINING PROTEIN"/>
    <property type="match status" value="1"/>
</dbReference>
<comment type="caution">
    <text evidence="1">The sequence shown here is derived from an EMBL/GenBank/DDBJ whole genome shotgun (WGS) entry which is preliminary data.</text>
</comment>
<dbReference type="InterPro" id="IPR032675">
    <property type="entry name" value="LRR_dom_sf"/>
</dbReference>
<evidence type="ECO:0000313" key="1">
    <source>
        <dbReference type="EMBL" id="RKT63132.1"/>
    </source>
</evidence>
<gene>
    <name evidence="1" type="ORF">DFR40_0186</name>
</gene>
<evidence type="ECO:0000313" key="2">
    <source>
        <dbReference type="Proteomes" id="UP000270626"/>
    </source>
</evidence>
<dbReference type="InterPro" id="IPR045395">
    <property type="entry name" value="ALTTAQ_rpt"/>
</dbReference>
<dbReference type="Proteomes" id="UP000270626">
    <property type="component" value="Unassembled WGS sequence"/>
</dbReference>
<protein>
    <submittedName>
        <fullName evidence="1">Uncharacterized protein</fullName>
    </submittedName>
</protein>
<dbReference type="Gene3D" id="3.80.10.10">
    <property type="entry name" value="Ribonuclease Inhibitor"/>
    <property type="match status" value="1"/>
</dbReference>
<name>A0A495WN37_9RHOO</name>
<dbReference type="Pfam" id="PF20080">
    <property type="entry name" value="ALTTAQ_rpt"/>
    <property type="match status" value="1"/>
</dbReference>
<accession>A0A495WN37</accession>
<organism evidence="1 2">
    <name type="scientific">Azonexus fungiphilus</name>
    <dbReference type="NCBI Taxonomy" id="146940"/>
    <lineage>
        <taxon>Bacteria</taxon>
        <taxon>Pseudomonadati</taxon>
        <taxon>Pseudomonadota</taxon>
        <taxon>Betaproteobacteria</taxon>
        <taxon>Rhodocyclales</taxon>
        <taxon>Azonexaceae</taxon>
        <taxon>Azonexus</taxon>
    </lineage>
</organism>
<proteinExistence type="predicted"/>
<dbReference type="EMBL" id="RBXP01000001">
    <property type="protein sequence ID" value="RKT63132.1"/>
    <property type="molecule type" value="Genomic_DNA"/>
</dbReference>
<dbReference type="PANTHER" id="PTHR35245">
    <property type="match status" value="1"/>
</dbReference>
<feature type="non-terminal residue" evidence="1">
    <location>
        <position position="798"/>
    </location>
</feature>
<dbReference type="AlphaFoldDB" id="A0A495WN37"/>
<keyword evidence="2" id="KW-1185">Reference proteome</keyword>
<reference evidence="1 2" key="1">
    <citation type="submission" date="2018-10" db="EMBL/GenBank/DDBJ databases">
        <title>Genomic Encyclopedia of Type Strains, Phase IV (KMG-IV): sequencing the most valuable type-strain genomes for metagenomic binning, comparative biology and taxonomic classification.</title>
        <authorList>
            <person name="Goeker M."/>
        </authorList>
    </citation>
    <scope>NUCLEOTIDE SEQUENCE [LARGE SCALE GENOMIC DNA]</scope>
    <source>
        <strain evidence="1 2">DSM 23841</strain>
    </source>
</reference>
<sequence length="798" mass="77646">MKDNKAQFQDVIAVAAVQGSLPGEIQTSADGVAGIVQPAVELSNAAVAKRSQSKWVVRKKDADDEMVDDMLPLSDAAASGGTMAADEGGGILLADNAYRATMSDGSSAVAQGNPLSVAGSETTTGAGAAIPPAAPAGGIGLLEALGWGLVGVGSVAALSSAGGGGSGNASGSSSSPEQMTIGGTFAAGFAVSGNQLQVSAYSASGQMIGGPATIGADGQFSLAIEKAYAGQAILLRVIDTDTGADYLDEATNQAVDLNADLRAMVVLDANASTATVSITPLSELAVQALLQDTGGDEGAAAVTLGNVSVTDVDSANRAVSQAFGLGDQPISAIMPVVASESALGNALGNVLAGLSGMDSNAGGGVRNSLQQLSAGLDLGTASLSSSALVEFVKGLQTADGAVGGDLLNQVVSDVPVLQAAESAAASADMSTLSASDISTLDPTVVLFLAPAQVASMSALQVGALTGAQVTALSPTQVAAIDSAAVSSLSTTAVAALEPTQVAALSETQVSALSPTQIAAIDPAAVSSLSTTAVAALEPTQVAALSETQVSALSPTQVAAIDPAAVSSLSTTAVAALSEAQVAALEPTQVAALSDTQVAALEPTQVAAIDPVAVSSLSTTAVAVLDASQVAALSVAQLSSLDSSQVQSLSIMTLSVLSAEALAVVEGNFSAEQVAAAEDIEAARLITTDVASTMTATDVEQLSAVAITALGADVVAALSTTAVAALEPTQVAALSDTQVSALSPTQVAAIDPAAVSSLSTTAVAALEPTQVAALSDTQVAALEPTQVAALSDTQVSALS</sequence>